<evidence type="ECO:0000256" key="8">
    <source>
        <dbReference type="ARBA" id="ARBA00038313"/>
    </source>
</evidence>
<comment type="catalytic activity">
    <reaction evidence="10">
        <text>5,6-dihydrouridine(17) in tRNA + NAD(+) = uridine(17) in tRNA + NADH + H(+)</text>
        <dbReference type="Rhea" id="RHEA:53372"/>
        <dbReference type="Rhea" id="RHEA-COMP:13541"/>
        <dbReference type="Rhea" id="RHEA-COMP:13542"/>
        <dbReference type="ChEBI" id="CHEBI:15378"/>
        <dbReference type="ChEBI" id="CHEBI:57540"/>
        <dbReference type="ChEBI" id="CHEBI:57945"/>
        <dbReference type="ChEBI" id="CHEBI:65315"/>
        <dbReference type="ChEBI" id="CHEBI:74443"/>
        <dbReference type="EC" id="1.3.1.88"/>
    </reaction>
    <physiologicalReaction direction="right-to-left" evidence="10">
        <dbReference type="Rhea" id="RHEA:53374"/>
    </physiologicalReaction>
</comment>
<dbReference type="InterPro" id="IPR018517">
    <property type="entry name" value="tRNA_hU_synthase_CS"/>
</dbReference>
<comment type="catalytic activity">
    <reaction evidence="12">
        <text>5,6-dihydrouridine(16) in tRNA + NAD(+) = uridine(16) in tRNA + NADH + H(+)</text>
        <dbReference type="Rhea" id="RHEA:53380"/>
        <dbReference type="Rhea" id="RHEA-COMP:13543"/>
        <dbReference type="Rhea" id="RHEA-COMP:13544"/>
        <dbReference type="ChEBI" id="CHEBI:15378"/>
        <dbReference type="ChEBI" id="CHEBI:57540"/>
        <dbReference type="ChEBI" id="CHEBI:57945"/>
        <dbReference type="ChEBI" id="CHEBI:65315"/>
        <dbReference type="ChEBI" id="CHEBI:74443"/>
        <dbReference type="EC" id="1.3.1.88"/>
    </reaction>
    <physiologicalReaction direction="right-to-left" evidence="12">
        <dbReference type="Rhea" id="RHEA:53382"/>
    </physiologicalReaction>
</comment>
<evidence type="ECO:0000259" key="14">
    <source>
        <dbReference type="Pfam" id="PF01207"/>
    </source>
</evidence>
<dbReference type="PANTHER" id="PTHR11082:SF5">
    <property type="entry name" value="TRNA-DIHYDROURIDINE(16_17) SYNTHASE [NAD(P)(+)]-LIKE"/>
    <property type="match status" value="1"/>
</dbReference>
<feature type="domain" description="DUS-like FMN-binding" evidence="14">
    <location>
        <begin position="15"/>
        <end position="286"/>
    </location>
</feature>
<keyword evidence="3" id="KW-0288">FMN</keyword>
<evidence type="ECO:0000256" key="12">
    <source>
        <dbReference type="ARBA" id="ARBA00048934"/>
    </source>
</evidence>
<reference evidence="15 16" key="1">
    <citation type="submission" date="2019-07" db="EMBL/GenBank/DDBJ databases">
        <title>Genomics analysis of Aphanomyces spp. identifies a new class of oomycete effector associated with host adaptation.</title>
        <authorList>
            <person name="Gaulin E."/>
        </authorList>
    </citation>
    <scope>NUCLEOTIDE SEQUENCE [LARGE SCALE GENOMIC DNA]</scope>
    <source>
        <strain evidence="15 16">ATCC 201684</strain>
    </source>
</reference>
<protein>
    <recommendedName>
        <fullName evidence="9">tRNA-dihydrouridine(16/17) synthase [NAD(P)(+)]</fullName>
        <ecNumber evidence="9">1.3.1.88</ecNumber>
    </recommendedName>
</protein>
<dbReference type="Proteomes" id="UP000481153">
    <property type="component" value="Unassembled WGS sequence"/>
</dbReference>
<dbReference type="InterPro" id="IPR035587">
    <property type="entry name" value="DUS-like_FMN-bd"/>
</dbReference>
<evidence type="ECO:0000256" key="6">
    <source>
        <dbReference type="ARBA" id="ARBA00023002"/>
    </source>
</evidence>
<keyword evidence="4" id="KW-0819">tRNA processing</keyword>
<dbReference type="Gene3D" id="3.20.20.70">
    <property type="entry name" value="Aldolase class I"/>
    <property type="match status" value="1"/>
</dbReference>
<dbReference type="GO" id="GO:0017150">
    <property type="term" value="F:tRNA dihydrouridine synthase activity"/>
    <property type="evidence" value="ECO:0007669"/>
    <property type="project" value="InterPro"/>
</dbReference>
<evidence type="ECO:0000256" key="11">
    <source>
        <dbReference type="ARBA" id="ARBA00047652"/>
    </source>
</evidence>
<comment type="similarity">
    <text evidence="8">Belongs to the Dus family. Dus1 subfamily.</text>
</comment>
<comment type="caution">
    <text evidence="15">The sequence shown here is derived from an EMBL/GenBank/DDBJ whole genome shotgun (WGS) entry which is preliminary data.</text>
</comment>
<keyword evidence="7" id="KW-0520">NAD</keyword>
<dbReference type="InterPro" id="IPR013785">
    <property type="entry name" value="Aldolase_TIM"/>
</dbReference>
<evidence type="ECO:0000313" key="15">
    <source>
        <dbReference type="EMBL" id="KAF0743752.1"/>
    </source>
</evidence>
<sequence>METLWRHGGDVVTVVSPMVDQSEFAFRELCRRYGAQLCYTPMIHAKLFLSDTTYRSQRLQKDLLETNQPVVVQFAGDDPSTLLEAARLVEGRACAVDLNLGCPQPIARKGHYGSFLLREHDTIVSILQTWSQSVSVPFTAKIRLIDEGSKDPDDRGLQATLRLVDQIEAAGASAITVHGRNRIMTGRKTGSADWNAIAAIKRRVNVPVIANGNIECFQDVAACAQATGADGVMSAEALLENPALFNGPTRICPFQLTREYLSLAHAFPSWNFHRVEKAHVARLLHNPMRQLTRQSIDAAGILAPCATPDQLAQAVDDIETAFRSSTACTSQYALVDNWYRRHRLESMELDRQKRKEVQQKWLAGGLRLTR</sequence>
<dbReference type="EC" id="1.3.1.88" evidence="9"/>
<keyword evidence="5" id="KW-0521">NADP</keyword>
<dbReference type="Pfam" id="PF01207">
    <property type="entry name" value="Dus"/>
    <property type="match status" value="1"/>
</dbReference>
<name>A0A6G0XTK3_9STRA</name>
<dbReference type="AlphaFoldDB" id="A0A6G0XTK3"/>
<dbReference type="GO" id="GO:0050660">
    <property type="term" value="F:flavin adenine dinucleotide binding"/>
    <property type="evidence" value="ECO:0007669"/>
    <property type="project" value="InterPro"/>
</dbReference>
<evidence type="ECO:0000256" key="10">
    <source>
        <dbReference type="ARBA" id="ARBA00047287"/>
    </source>
</evidence>
<evidence type="ECO:0000256" key="2">
    <source>
        <dbReference type="ARBA" id="ARBA00022630"/>
    </source>
</evidence>
<comment type="catalytic activity">
    <reaction evidence="13">
        <text>5,6-dihydrouridine(17) in tRNA + NADP(+) = uridine(17) in tRNA + NADPH + H(+)</text>
        <dbReference type="Rhea" id="RHEA:53368"/>
        <dbReference type="Rhea" id="RHEA-COMP:13541"/>
        <dbReference type="Rhea" id="RHEA-COMP:13542"/>
        <dbReference type="ChEBI" id="CHEBI:15378"/>
        <dbReference type="ChEBI" id="CHEBI:57783"/>
        <dbReference type="ChEBI" id="CHEBI:58349"/>
        <dbReference type="ChEBI" id="CHEBI:65315"/>
        <dbReference type="ChEBI" id="CHEBI:74443"/>
        <dbReference type="EC" id="1.3.1.88"/>
    </reaction>
    <physiologicalReaction direction="right-to-left" evidence="13">
        <dbReference type="Rhea" id="RHEA:53370"/>
    </physiologicalReaction>
</comment>
<evidence type="ECO:0000256" key="4">
    <source>
        <dbReference type="ARBA" id="ARBA00022694"/>
    </source>
</evidence>
<keyword evidence="16" id="KW-1185">Reference proteome</keyword>
<proteinExistence type="inferred from homology"/>
<dbReference type="EMBL" id="VJMJ01000012">
    <property type="protein sequence ID" value="KAF0743752.1"/>
    <property type="molecule type" value="Genomic_DNA"/>
</dbReference>
<keyword evidence="2" id="KW-0285">Flavoprotein</keyword>
<evidence type="ECO:0000256" key="3">
    <source>
        <dbReference type="ARBA" id="ARBA00022643"/>
    </source>
</evidence>
<dbReference type="PANTHER" id="PTHR11082">
    <property type="entry name" value="TRNA-DIHYDROURIDINE SYNTHASE"/>
    <property type="match status" value="1"/>
</dbReference>
<organism evidence="15 16">
    <name type="scientific">Aphanomyces euteiches</name>
    <dbReference type="NCBI Taxonomy" id="100861"/>
    <lineage>
        <taxon>Eukaryota</taxon>
        <taxon>Sar</taxon>
        <taxon>Stramenopiles</taxon>
        <taxon>Oomycota</taxon>
        <taxon>Saprolegniomycetes</taxon>
        <taxon>Saprolegniales</taxon>
        <taxon>Verrucalvaceae</taxon>
        <taxon>Aphanomyces</taxon>
    </lineage>
</organism>
<evidence type="ECO:0000256" key="7">
    <source>
        <dbReference type="ARBA" id="ARBA00023027"/>
    </source>
</evidence>
<keyword evidence="6" id="KW-0560">Oxidoreductase</keyword>
<evidence type="ECO:0000256" key="5">
    <source>
        <dbReference type="ARBA" id="ARBA00022857"/>
    </source>
</evidence>
<dbReference type="VEuPathDB" id="FungiDB:AeMF1_013069"/>
<comment type="catalytic activity">
    <reaction evidence="11">
        <text>5,6-dihydrouridine(16) in tRNA + NADP(+) = uridine(16) in tRNA + NADPH + H(+)</text>
        <dbReference type="Rhea" id="RHEA:53376"/>
        <dbReference type="Rhea" id="RHEA-COMP:13543"/>
        <dbReference type="Rhea" id="RHEA-COMP:13544"/>
        <dbReference type="ChEBI" id="CHEBI:15378"/>
        <dbReference type="ChEBI" id="CHEBI:57783"/>
        <dbReference type="ChEBI" id="CHEBI:58349"/>
        <dbReference type="ChEBI" id="CHEBI:65315"/>
        <dbReference type="ChEBI" id="CHEBI:74443"/>
        <dbReference type="EC" id="1.3.1.88"/>
    </reaction>
    <physiologicalReaction direction="right-to-left" evidence="11">
        <dbReference type="Rhea" id="RHEA:53378"/>
    </physiologicalReaction>
</comment>
<evidence type="ECO:0000256" key="1">
    <source>
        <dbReference type="ARBA" id="ARBA00001917"/>
    </source>
</evidence>
<evidence type="ECO:0000256" key="13">
    <source>
        <dbReference type="ARBA" id="ARBA00049467"/>
    </source>
</evidence>
<evidence type="ECO:0000313" key="16">
    <source>
        <dbReference type="Proteomes" id="UP000481153"/>
    </source>
</evidence>
<comment type="cofactor">
    <cofactor evidence="1">
        <name>FMN</name>
        <dbReference type="ChEBI" id="CHEBI:58210"/>
    </cofactor>
</comment>
<evidence type="ECO:0000256" key="9">
    <source>
        <dbReference type="ARBA" id="ARBA00038890"/>
    </source>
</evidence>
<dbReference type="SUPFAM" id="SSF51395">
    <property type="entry name" value="FMN-linked oxidoreductases"/>
    <property type="match status" value="1"/>
</dbReference>
<dbReference type="CDD" id="cd02801">
    <property type="entry name" value="DUS_like_FMN"/>
    <property type="match status" value="1"/>
</dbReference>
<accession>A0A6G0XTK3</accession>
<dbReference type="PROSITE" id="PS01136">
    <property type="entry name" value="UPF0034"/>
    <property type="match status" value="1"/>
</dbReference>
<gene>
    <name evidence="15" type="ORF">Ae201684_001406</name>
</gene>